<reference evidence="2 3" key="1">
    <citation type="submission" date="2024-09" db="EMBL/GenBank/DDBJ databases">
        <title>Chromosome-scale assembly of Riccia sorocarpa.</title>
        <authorList>
            <person name="Paukszto L."/>
        </authorList>
    </citation>
    <scope>NUCLEOTIDE SEQUENCE [LARGE SCALE GENOMIC DNA]</scope>
    <source>
        <strain evidence="2">LP-2024</strain>
        <tissue evidence="2">Aerial parts of the thallus</tissue>
    </source>
</reference>
<feature type="region of interest" description="Disordered" evidence="1">
    <location>
        <begin position="1"/>
        <end position="69"/>
    </location>
</feature>
<sequence length="723" mass="78615">MKEHTLGVSIGPSVSTSGYSTFTVSSQDFQGPENFSQQQREFLNQRNMMSQTADQHPQAHGQSGGHSQCQQINMNEGAKASSVSTHDFLSLYADNSGQYAEHHENLRGLSSALTTKDFLQPLERGNHAVFREGQQSRPDKHPRQQEVLPHASNASPPAVMEQLLTSGLGVYNGGHGAPNYGRGSKGGMDLPSNAIVRMVGEANAEMRGRGGFSTSAGTMIPREEHDARSDLSKDQDTAVRGDNFAFWSNMRLKFGMLPPELAFHAPGQATTHMDNVQQPPVPNMPKQWPPAIQGAIDMAKRPIRVLSEDDEDDEEEYGDRTRDMRKEPLAKAEQSQKPEGKAVETRSGTPRSKHSATEQRRRSKINDRQVSMSLRLCDVKNIFQHINKINFGTFRDEKLPSLSARQTHQPLGSAEALGFQMLRELVPHSDQKRDKASFLLERNGSGPGDSCIEGTTVDASAYTKDLAPSAVSGSPLDMKQVAEASETGRHKAVSRADENGSSEQLPHNAQHVLRTSRHGANPSHEEKGVGKPLLSLKQHQLQKAYNTKDLALSSQLKQQSLPDAQEIYTSEGQGKHSSVGGATVGSHEQGDKPSEAETLQRARTEASSQQTQSEGDNSDLQPVETRQRGGSSVGQDTGNENASSFDDGTKFQAKQDRQNTYVSSPSMRNSQTTDNSQGQQHGNSCENAHQREGSPGGTTPSAGQEPLMIQGGVINVSSVYSQG</sequence>
<feature type="compositionally biased region" description="Basic and acidic residues" evidence="1">
    <location>
        <begin position="486"/>
        <end position="498"/>
    </location>
</feature>
<feature type="compositionally biased region" description="Polar residues" evidence="1">
    <location>
        <begin position="658"/>
        <end position="687"/>
    </location>
</feature>
<feature type="compositionally biased region" description="Polar residues" evidence="1">
    <location>
        <begin position="12"/>
        <end position="54"/>
    </location>
</feature>
<feature type="compositionally biased region" description="Low complexity" evidence="1">
    <location>
        <begin position="55"/>
        <end position="69"/>
    </location>
</feature>
<feature type="compositionally biased region" description="Acidic residues" evidence="1">
    <location>
        <begin position="308"/>
        <end position="317"/>
    </location>
</feature>
<dbReference type="Proteomes" id="UP001633002">
    <property type="component" value="Unassembled WGS sequence"/>
</dbReference>
<protein>
    <submittedName>
        <fullName evidence="2">Uncharacterized protein</fullName>
    </submittedName>
</protein>
<feature type="region of interest" description="Disordered" evidence="1">
    <location>
        <begin position="562"/>
        <end position="723"/>
    </location>
</feature>
<feature type="region of interest" description="Disordered" evidence="1">
    <location>
        <begin position="301"/>
        <end position="367"/>
    </location>
</feature>
<feature type="region of interest" description="Disordered" evidence="1">
    <location>
        <begin position="482"/>
        <end position="506"/>
    </location>
</feature>
<name>A0ABD3H8X8_9MARC</name>
<feature type="compositionally biased region" description="Basic and acidic residues" evidence="1">
    <location>
        <begin position="318"/>
        <end position="344"/>
    </location>
</feature>
<feature type="compositionally biased region" description="Basic and acidic residues" evidence="1">
    <location>
        <begin position="588"/>
        <end position="604"/>
    </location>
</feature>
<dbReference type="InterPro" id="IPR036638">
    <property type="entry name" value="HLH_DNA-bd_sf"/>
</dbReference>
<dbReference type="PANTHER" id="PTHR46412">
    <property type="entry name" value="BES1-INTERACTING MYC-LIKE PROTEIN"/>
    <property type="match status" value="1"/>
</dbReference>
<accession>A0ABD3H8X8</accession>
<feature type="region of interest" description="Disordered" evidence="1">
    <location>
        <begin position="131"/>
        <end position="156"/>
    </location>
</feature>
<comment type="caution">
    <text evidence="2">The sequence shown here is derived from an EMBL/GenBank/DDBJ whole genome shotgun (WGS) entry which is preliminary data.</text>
</comment>
<feature type="compositionally biased region" description="Basic and acidic residues" evidence="1">
    <location>
        <begin position="647"/>
        <end position="657"/>
    </location>
</feature>
<dbReference type="PANTHER" id="PTHR46412:SF3">
    <property type="entry name" value="TRANSCRIPTION FACTOR BIM1"/>
    <property type="match status" value="1"/>
</dbReference>
<dbReference type="AlphaFoldDB" id="A0ABD3H8X8"/>
<organism evidence="2 3">
    <name type="scientific">Riccia sorocarpa</name>
    <dbReference type="NCBI Taxonomy" id="122646"/>
    <lineage>
        <taxon>Eukaryota</taxon>
        <taxon>Viridiplantae</taxon>
        <taxon>Streptophyta</taxon>
        <taxon>Embryophyta</taxon>
        <taxon>Marchantiophyta</taxon>
        <taxon>Marchantiopsida</taxon>
        <taxon>Marchantiidae</taxon>
        <taxon>Marchantiales</taxon>
        <taxon>Ricciaceae</taxon>
        <taxon>Riccia</taxon>
    </lineage>
</organism>
<gene>
    <name evidence="2" type="ORF">R1sor_014192</name>
</gene>
<feature type="compositionally biased region" description="Polar residues" evidence="1">
    <location>
        <begin position="567"/>
        <end position="576"/>
    </location>
</feature>
<dbReference type="EMBL" id="JBJQOH010000004">
    <property type="protein sequence ID" value="KAL3687883.1"/>
    <property type="molecule type" value="Genomic_DNA"/>
</dbReference>
<dbReference type="Gene3D" id="4.10.280.10">
    <property type="entry name" value="Helix-loop-helix DNA-binding domain"/>
    <property type="match status" value="1"/>
</dbReference>
<evidence type="ECO:0000313" key="3">
    <source>
        <dbReference type="Proteomes" id="UP001633002"/>
    </source>
</evidence>
<proteinExistence type="predicted"/>
<evidence type="ECO:0000256" key="1">
    <source>
        <dbReference type="SAM" id="MobiDB-lite"/>
    </source>
</evidence>
<feature type="compositionally biased region" description="Basic and acidic residues" evidence="1">
    <location>
        <begin position="355"/>
        <end position="367"/>
    </location>
</feature>
<evidence type="ECO:0000313" key="2">
    <source>
        <dbReference type="EMBL" id="KAL3687883.1"/>
    </source>
</evidence>
<keyword evidence="3" id="KW-1185">Reference proteome</keyword>
<feature type="compositionally biased region" description="Polar residues" evidence="1">
    <location>
        <begin position="628"/>
        <end position="646"/>
    </location>
</feature>
<dbReference type="InterPro" id="IPR044295">
    <property type="entry name" value="BIM1/2/3"/>
</dbReference>
<feature type="compositionally biased region" description="Polar residues" evidence="1">
    <location>
        <begin position="605"/>
        <end position="620"/>
    </location>
</feature>